<accession>A0A1F6DZ91</accession>
<dbReference type="STRING" id="1798500.A3C21_04495"/>
<gene>
    <name evidence="1" type="ORF">A3C21_04495</name>
</gene>
<sequence length="194" mass="21104">MWNPPPASRAKTYRISLAITLPILLVGFASALGSLNYATGNDAYLAQAGATVDSRQERVDKACKDAKQYMASTYPDSRKFDVFKRSFNVKVTSEFDDTCVAAIPKPDVTLNPLDPESYECKGKSAVVNVIQYRVIQYVHVSLATNGANNEAPRSKLRGICGILRSRQPYFAKATKGSTHAFIPAASCGVFGEVE</sequence>
<evidence type="ECO:0000313" key="2">
    <source>
        <dbReference type="Proteomes" id="UP000178572"/>
    </source>
</evidence>
<reference evidence="1 2" key="1">
    <citation type="journal article" date="2016" name="Nat. Commun.">
        <title>Thousands of microbial genomes shed light on interconnected biogeochemical processes in an aquifer system.</title>
        <authorList>
            <person name="Anantharaman K."/>
            <person name="Brown C.T."/>
            <person name="Hug L.A."/>
            <person name="Sharon I."/>
            <person name="Castelle C.J."/>
            <person name="Probst A.J."/>
            <person name="Thomas B.C."/>
            <person name="Singh A."/>
            <person name="Wilkins M.J."/>
            <person name="Karaoz U."/>
            <person name="Brodie E.L."/>
            <person name="Williams K.H."/>
            <person name="Hubbard S.S."/>
            <person name="Banfield J.F."/>
        </authorList>
    </citation>
    <scope>NUCLEOTIDE SEQUENCE [LARGE SCALE GENOMIC DNA]</scope>
</reference>
<protein>
    <submittedName>
        <fullName evidence="1">Uncharacterized protein</fullName>
    </submittedName>
</protein>
<comment type="caution">
    <text evidence="1">The sequence shown here is derived from an EMBL/GenBank/DDBJ whole genome shotgun (WGS) entry which is preliminary data.</text>
</comment>
<dbReference type="AlphaFoldDB" id="A0A1F6DZ91"/>
<dbReference type="EMBL" id="MFLN01000039">
    <property type="protein sequence ID" value="OGG66733.1"/>
    <property type="molecule type" value="Genomic_DNA"/>
</dbReference>
<dbReference type="Proteomes" id="UP000178572">
    <property type="component" value="Unassembled WGS sequence"/>
</dbReference>
<name>A0A1F6DZ91_9BACT</name>
<organism evidence="1 2">
    <name type="scientific">Candidatus Kaiserbacteria bacterium RIFCSPHIGHO2_02_FULL_59_21</name>
    <dbReference type="NCBI Taxonomy" id="1798500"/>
    <lineage>
        <taxon>Bacteria</taxon>
        <taxon>Candidatus Kaiseribacteriota</taxon>
    </lineage>
</organism>
<proteinExistence type="predicted"/>
<evidence type="ECO:0000313" key="1">
    <source>
        <dbReference type="EMBL" id="OGG66733.1"/>
    </source>
</evidence>